<evidence type="ECO:0000256" key="1">
    <source>
        <dbReference type="ARBA" id="ARBA00004123"/>
    </source>
</evidence>
<reference evidence="5 6" key="1">
    <citation type="journal article" date="2021" name="Elife">
        <title>Chloroplast acquisition without the gene transfer in kleptoplastic sea slugs, Plakobranchus ocellatus.</title>
        <authorList>
            <person name="Maeda T."/>
            <person name="Takahashi S."/>
            <person name="Yoshida T."/>
            <person name="Shimamura S."/>
            <person name="Takaki Y."/>
            <person name="Nagai Y."/>
            <person name="Toyoda A."/>
            <person name="Suzuki Y."/>
            <person name="Arimoto A."/>
            <person name="Ishii H."/>
            <person name="Satoh N."/>
            <person name="Nishiyama T."/>
            <person name="Hasebe M."/>
            <person name="Maruyama T."/>
            <person name="Minagawa J."/>
            <person name="Obokata J."/>
            <person name="Shigenobu S."/>
        </authorList>
    </citation>
    <scope>NUCLEOTIDE SEQUENCE [LARGE SCALE GENOMIC DNA]</scope>
</reference>
<proteinExistence type="predicted"/>
<accession>A0AAV4BZR9</accession>
<evidence type="ECO:0000256" key="2">
    <source>
        <dbReference type="ARBA" id="ARBA00023125"/>
    </source>
</evidence>
<evidence type="ECO:0000259" key="4">
    <source>
        <dbReference type="PROSITE" id="PS51253"/>
    </source>
</evidence>
<evidence type="ECO:0000313" key="6">
    <source>
        <dbReference type="Proteomes" id="UP000735302"/>
    </source>
</evidence>
<protein>
    <submittedName>
        <fullName evidence="5">Tigger transposable element-derived protein 1-like</fullName>
    </submittedName>
</protein>
<keyword evidence="6" id="KW-1185">Reference proteome</keyword>
<comment type="caution">
    <text evidence="5">The sequence shown here is derived from an EMBL/GenBank/DDBJ whole genome shotgun (WGS) entry which is preliminary data.</text>
</comment>
<dbReference type="Pfam" id="PF05225">
    <property type="entry name" value="HTH_psq"/>
    <property type="match status" value="1"/>
</dbReference>
<dbReference type="InterPro" id="IPR009057">
    <property type="entry name" value="Homeodomain-like_sf"/>
</dbReference>
<comment type="subcellular location">
    <subcellularLocation>
        <location evidence="1">Nucleus</location>
    </subcellularLocation>
</comment>
<evidence type="ECO:0000256" key="3">
    <source>
        <dbReference type="ARBA" id="ARBA00023242"/>
    </source>
</evidence>
<dbReference type="GO" id="GO:0005634">
    <property type="term" value="C:nucleus"/>
    <property type="evidence" value="ECO:0007669"/>
    <property type="project" value="UniProtKB-SubCell"/>
</dbReference>
<dbReference type="Proteomes" id="UP000735302">
    <property type="component" value="Unassembled WGS sequence"/>
</dbReference>
<evidence type="ECO:0000313" key="5">
    <source>
        <dbReference type="EMBL" id="GFO24328.1"/>
    </source>
</evidence>
<dbReference type="GO" id="GO:0003677">
    <property type="term" value="F:DNA binding"/>
    <property type="evidence" value="ECO:0007669"/>
    <property type="project" value="UniProtKB-KW"/>
</dbReference>
<dbReference type="PROSITE" id="PS51253">
    <property type="entry name" value="HTH_CENPB"/>
    <property type="match status" value="1"/>
</dbReference>
<sequence>MRQFLSESDASKIARELIILEYFPLICSLLSSSLESGREKWTHWAMAAAPCRGSWTQQELENAMRAINRGEGISVREASKQFGIPRRTLWNHISSGSTEKRLGRKPLLSDEEEQLLVDRIASFANIGLPLTAKMIRCYVFEYFEKNNRQHPFTSNLAGEKWFRLFLNRHPQLCHRKAQAMNPARAQKLNRFIVNDYFTKLEQAIIDLDLFDKPDRIFNLDEKGCRLSFHQQQRVIALKGNKRVHLVAPEHGENVTVVACVSAVGGVIPPMIIFKGKNRKQQFSDDLPPLACFEMAEKGSMTNELFVKWLQHFSKFKPQGSILLIFDILEEADRHNITLFCLPSNTTHELHPLDTAVFHSFEHHWDQEKSTSYWRRQIGTISLFFASRRTRHMNCTL</sequence>
<dbReference type="Pfam" id="PF03184">
    <property type="entry name" value="DDE_1"/>
    <property type="match status" value="1"/>
</dbReference>
<keyword evidence="3" id="KW-0539">Nucleus</keyword>
<feature type="domain" description="HTH CENPB-type" evidence="4">
    <location>
        <begin position="100"/>
        <end position="175"/>
    </location>
</feature>
<dbReference type="AlphaFoldDB" id="A0AAV4BZR9"/>
<dbReference type="PANTHER" id="PTHR19303">
    <property type="entry name" value="TRANSPOSON"/>
    <property type="match status" value="1"/>
</dbReference>
<keyword evidence="2" id="KW-0238">DNA-binding</keyword>
<dbReference type="PANTHER" id="PTHR19303:SF74">
    <property type="entry name" value="POGO TRANSPOSABLE ELEMENT WITH KRAB DOMAIN"/>
    <property type="match status" value="1"/>
</dbReference>
<dbReference type="Gene3D" id="1.10.10.60">
    <property type="entry name" value="Homeodomain-like"/>
    <property type="match status" value="1"/>
</dbReference>
<dbReference type="EMBL" id="BLXT01005613">
    <property type="protein sequence ID" value="GFO24328.1"/>
    <property type="molecule type" value="Genomic_DNA"/>
</dbReference>
<dbReference type="InterPro" id="IPR004875">
    <property type="entry name" value="DDE_SF_endonuclease_dom"/>
</dbReference>
<dbReference type="InterPro" id="IPR007889">
    <property type="entry name" value="HTH_Psq"/>
</dbReference>
<organism evidence="5 6">
    <name type="scientific">Plakobranchus ocellatus</name>
    <dbReference type="NCBI Taxonomy" id="259542"/>
    <lineage>
        <taxon>Eukaryota</taxon>
        <taxon>Metazoa</taxon>
        <taxon>Spiralia</taxon>
        <taxon>Lophotrochozoa</taxon>
        <taxon>Mollusca</taxon>
        <taxon>Gastropoda</taxon>
        <taxon>Heterobranchia</taxon>
        <taxon>Euthyneura</taxon>
        <taxon>Panpulmonata</taxon>
        <taxon>Sacoglossa</taxon>
        <taxon>Placobranchoidea</taxon>
        <taxon>Plakobranchidae</taxon>
        <taxon>Plakobranchus</taxon>
    </lineage>
</organism>
<gene>
    <name evidence="5" type="ORF">PoB_005083300</name>
</gene>
<dbReference type="InterPro" id="IPR006600">
    <property type="entry name" value="HTH_CenpB_DNA-bd_dom"/>
</dbReference>
<name>A0AAV4BZR9_9GAST</name>
<dbReference type="SUPFAM" id="SSF46689">
    <property type="entry name" value="Homeodomain-like"/>
    <property type="match status" value="1"/>
</dbReference>
<dbReference type="InterPro" id="IPR050863">
    <property type="entry name" value="CenT-Element_Derived"/>
</dbReference>